<dbReference type="Proteomes" id="UP001145114">
    <property type="component" value="Unassembled WGS sequence"/>
</dbReference>
<dbReference type="EMBL" id="JAMZIH010003363">
    <property type="protein sequence ID" value="KAJ1676871.1"/>
    <property type="molecule type" value="Genomic_DNA"/>
</dbReference>
<feature type="non-terminal residue" evidence="1">
    <location>
        <position position="90"/>
    </location>
</feature>
<proteinExistence type="predicted"/>
<sequence>MIKKVLILSLFAAYAHSACDKDITVESESDLSKVVSCTTFKGDITISDTSIPGINFGGLQEVDGSIFIEHNPQLDNIYLSNLRKISGQLN</sequence>
<accession>A0ACC1HNF2</accession>
<comment type="caution">
    <text evidence="1">The sequence shown here is derived from an EMBL/GenBank/DDBJ whole genome shotgun (WGS) entry which is preliminary data.</text>
</comment>
<reference evidence="1" key="1">
    <citation type="submission" date="2022-06" db="EMBL/GenBank/DDBJ databases">
        <title>Phylogenomic reconstructions and comparative analyses of Kickxellomycotina fungi.</title>
        <authorList>
            <person name="Reynolds N.K."/>
            <person name="Stajich J.E."/>
            <person name="Barry K."/>
            <person name="Grigoriev I.V."/>
            <person name="Crous P."/>
            <person name="Smith M.E."/>
        </authorList>
    </citation>
    <scope>NUCLEOTIDE SEQUENCE</scope>
    <source>
        <strain evidence="1">RSA 2271</strain>
    </source>
</reference>
<keyword evidence="2" id="KW-1185">Reference proteome</keyword>
<organism evidence="1 2">
    <name type="scientific">Spiromyces aspiralis</name>
    <dbReference type="NCBI Taxonomy" id="68401"/>
    <lineage>
        <taxon>Eukaryota</taxon>
        <taxon>Fungi</taxon>
        <taxon>Fungi incertae sedis</taxon>
        <taxon>Zoopagomycota</taxon>
        <taxon>Kickxellomycotina</taxon>
        <taxon>Kickxellomycetes</taxon>
        <taxon>Kickxellales</taxon>
        <taxon>Kickxellaceae</taxon>
        <taxon>Spiromyces</taxon>
    </lineage>
</organism>
<evidence type="ECO:0000313" key="1">
    <source>
        <dbReference type="EMBL" id="KAJ1676871.1"/>
    </source>
</evidence>
<gene>
    <name evidence="1" type="ORF">EV182_007345</name>
</gene>
<protein>
    <submittedName>
        <fullName evidence="1">Uncharacterized protein</fullName>
    </submittedName>
</protein>
<name>A0ACC1HNF2_9FUNG</name>
<evidence type="ECO:0000313" key="2">
    <source>
        <dbReference type="Proteomes" id="UP001145114"/>
    </source>
</evidence>